<name>A0A840F8A8_9ACTN</name>
<evidence type="ECO:0000259" key="2">
    <source>
        <dbReference type="Pfam" id="PF00248"/>
    </source>
</evidence>
<keyword evidence="4" id="KW-1185">Reference proteome</keyword>
<evidence type="ECO:0000313" key="3">
    <source>
        <dbReference type="EMBL" id="MBB4137819.1"/>
    </source>
</evidence>
<sequence>MHTISLGDGLQTSALGFGAMAVTHVYGGADDHAALGVLNAAVDTGVTFIDTADVYGEPEPGTTGPAGTNEKLVARLLADRRDEVTLATKFGITGLGGTEGAKATRGDADYVRASCDASLRRLGTDVIDLWYLHRRDPDVPVAETVAAMAEMVGAGKVRHLGLSEVTASELREAHAVHPIAAVQSEWSVWSRDVETNVVPACAELGVGFVPYSPLGRGFLTGTLTRDQVAADRRGSTARIGDNWDANQRVLAVVADVASRLGVTNAQAVLAWLHAAGERAGVATAPIPGTRSPHRLAENAAAVDVVLDADAIAALDSIADLVAGGRNIAADPAWISAGRE</sequence>
<dbReference type="AlphaFoldDB" id="A0A840F8A8"/>
<comment type="caution">
    <text evidence="3">The sequence shown here is derived from an EMBL/GenBank/DDBJ whole genome shotgun (WGS) entry which is preliminary data.</text>
</comment>
<dbReference type="PANTHER" id="PTHR43625:SF40">
    <property type="entry name" value="ALDO-KETO REDUCTASE YAKC [NADP(+)]"/>
    <property type="match status" value="1"/>
</dbReference>
<gene>
    <name evidence="3" type="ORF">BKA16_004371</name>
</gene>
<dbReference type="GO" id="GO:0016491">
    <property type="term" value="F:oxidoreductase activity"/>
    <property type="evidence" value="ECO:0007669"/>
    <property type="project" value="UniProtKB-KW"/>
</dbReference>
<accession>A0A840F8A8</accession>
<evidence type="ECO:0000313" key="4">
    <source>
        <dbReference type="Proteomes" id="UP000551501"/>
    </source>
</evidence>
<dbReference type="EMBL" id="JACIFP010000001">
    <property type="protein sequence ID" value="MBB4137819.1"/>
    <property type="molecule type" value="Genomic_DNA"/>
</dbReference>
<evidence type="ECO:0000256" key="1">
    <source>
        <dbReference type="ARBA" id="ARBA00023002"/>
    </source>
</evidence>
<keyword evidence="1" id="KW-0560">Oxidoreductase</keyword>
<dbReference type="InterPro" id="IPR036812">
    <property type="entry name" value="NAD(P)_OxRdtase_dom_sf"/>
</dbReference>
<feature type="domain" description="NADP-dependent oxidoreductase" evidence="2">
    <location>
        <begin position="15"/>
        <end position="318"/>
    </location>
</feature>
<dbReference type="InterPro" id="IPR050791">
    <property type="entry name" value="Aldo-Keto_reductase"/>
</dbReference>
<dbReference type="GO" id="GO:0005737">
    <property type="term" value="C:cytoplasm"/>
    <property type="evidence" value="ECO:0007669"/>
    <property type="project" value="TreeGrafter"/>
</dbReference>
<dbReference type="PANTHER" id="PTHR43625">
    <property type="entry name" value="AFLATOXIN B1 ALDEHYDE REDUCTASE"/>
    <property type="match status" value="1"/>
</dbReference>
<dbReference type="Gene3D" id="3.20.20.100">
    <property type="entry name" value="NADP-dependent oxidoreductase domain"/>
    <property type="match status" value="1"/>
</dbReference>
<dbReference type="Proteomes" id="UP000551501">
    <property type="component" value="Unassembled WGS sequence"/>
</dbReference>
<protein>
    <submittedName>
        <fullName evidence="3">Aryl-alcohol dehydrogenase-like predicted oxidoreductase</fullName>
    </submittedName>
</protein>
<proteinExistence type="predicted"/>
<dbReference type="SUPFAM" id="SSF51430">
    <property type="entry name" value="NAD(P)-linked oxidoreductase"/>
    <property type="match status" value="1"/>
</dbReference>
<reference evidence="3 4" key="1">
    <citation type="submission" date="2020-08" db="EMBL/GenBank/DDBJ databases">
        <title>Sequencing the genomes of 1000 actinobacteria strains.</title>
        <authorList>
            <person name="Klenk H.-P."/>
        </authorList>
    </citation>
    <scope>NUCLEOTIDE SEQUENCE [LARGE SCALE GENOMIC DNA]</scope>
    <source>
        <strain evidence="3 4">DSM 45298</strain>
    </source>
</reference>
<dbReference type="Pfam" id="PF00248">
    <property type="entry name" value="Aldo_ket_red"/>
    <property type="match status" value="1"/>
</dbReference>
<dbReference type="InterPro" id="IPR023210">
    <property type="entry name" value="NADP_OxRdtase_dom"/>
</dbReference>
<organism evidence="3 4">
    <name type="scientific">Gordonia humi</name>
    <dbReference type="NCBI Taxonomy" id="686429"/>
    <lineage>
        <taxon>Bacteria</taxon>
        <taxon>Bacillati</taxon>
        <taxon>Actinomycetota</taxon>
        <taxon>Actinomycetes</taxon>
        <taxon>Mycobacteriales</taxon>
        <taxon>Gordoniaceae</taxon>
        <taxon>Gordonia</taxon>
    </lineage>
</organism>
<dbReference type="RefSeq" id="WP_183372635.1">
    <property type="nucleotide sequence ID" value="NZ_BAABHL010000001.1"/>
</dbReference>